<dbReference type="Proteomes" id="UP000241818">
    <property type="component" value="Unassembled WGS sequence"/>
</dbReference>
<protein>
    <submittedName>
        <fullName evidence="5">Uncharacterized protein</fullName>
    </submittedName>
</protein>
<dbReference type="STRING" id="857342.A0A2T3AR34"/>
<organism evidence="5 6">
    <name type="scientific">Amorphotheca resinae ATCC 22711</name>
    <dbReference type="NCBI Taxonomy" id="857342"/>
    <lineage>
        <taxon>Eukaryota</taxon>
        <taxon>Fungi</taxon>
        <taxon>Dikarya</taxon>
        <taxon>Ascomycota</taxon>
        <taxon>Pezizomycotina</taxon>
        <taxon>Leotiomycetes</taxon>
        <taxon>Helotiales</taxon>
        <taxon>Amorphothecaceae</taxon>
        <taxon>Amorphotheca</taxon>
    </lineage>
</organism>
<dbReference type="GeneID" id="36569408"/>
<gene>
    <name evidence="5" type="ORF">M430DRAFT_110068</name>
</gene>
<feature type="compositionally biased region" description="Basic and acidic residues" evidence="4">
    <location>
        <begin position="245"/>
        <end position="259"/>
    </location>
</feature>
<dbReference type="InParanoid" id="A0A2T3AR34"/>
<dbReference type="FunCoup" id="A0A2T3AR34">
    <property type="interactions" value="633"/>
</dbReference>
<feature type="compositionally biased region" description="Polar residues" evidence="4">
    <location>
        <begin position="309"/>
        <end position="325"/>
    </location>
</feature>
<dbReference type="Gene3D" id="3.20.20.140">
    <property type="entry name" value="Metal-dependent hydrolases"/>
    <property type="match status" value="1"/>
</dbReference>
<evidence type="ECO:0000256" key="4">
    <source>
        <dbReference type="SAM" id="MobiDB-lite"/>
    </source>
</evidence>
<feature type="region of interest" description="Disordered" evidence="4">
    <location>
        <begin position="245"/>
        <end position="339"/>
    </location>
</feature>
<keyword evidence="6" id="KW-1185">Reference proteome</keyword>
<evidence type="ECO:0000256" key="2">
    <source>
        <dbReference type="ARBA" id="ARBA00007331"/>
    </source>
</evidence>
<dbReference type="OrthoDB" id="17948at2759"/>
<dbReference type="InterPro" id="IPR016195">
    <property type="entry name" value="Pol/histidinol_Pase-like"/>
</dbReference>
<comment type="similarity">
    <text evidence="2">Belongs to the eukaryotic/archaeal RNase P protein component 3 family.</text>
</comment>
<dbReference type="GO" id="GO:0005655">
    <property type="term" value="C:nucleolar ribonuclease P complex"/>
    <property type="evidence" value="ECO:0007669"/>
    <property type="project" value="TreeGrafter"/>
</dbReference>
<dbReference type="Pfam" id="PF01876">
    <property type="entry name" value="RNase_P_p30"/>
    <property type="match status" value="1"/>
</dbReference>
<feature type="compositionally biased region" description="Basic and acidic residues" evidence="4">
    <location>
        <begin position="297"/>
        <end position="308"/>
    </location>
</feature>
<dbReference type="PANTHER" id="PTHR13031:SF0">
    <property type="entry name" value="RIBONUCLEASE P PROTEIN SUBUNIT P30"/>
    <property type="match status" value="1"/>
</dbReference>
<dbReference type="GO" id="GO:0003723">
    <property type="term" value="F:RNA binding"/>
    <property type="evidence" value="ECO:0007669"/>
    <property type="project" value="TreeGrafter"/>
</dbReference>
<comment type="subcellular location">
    <subcellularLocation>
        <location evidence="1">Nucleus</location>
    </subcellularLocation>
</comment>
<evidence type="ECO:0000256" key="3">
    <source>
        <dbReference type="ARBA" id="ARBA00022694"/>
    </source>
</evidence>
<dbReference type="RefSeq" id="XP_024717126.1">
    <property type="nucleotide sequence ID" value="XM_024861327.1"/>
</dbReference>
<dbReference type="GO" id="GO:0008033">
    <property type="term" value="P:tRNA processing"/>
    <property type="evidence" value="ECO:0007669"/>
    <property type="project" value="UniProtKB-KW"/>
</dbReference>
<proteinExistence type="inferred from homology"/>
<name>A0A2T3AR34_AMORE</name>
<sequence length="339" mass="36954">MLYDLNVPWSSTQDPSELQRTISFLSELGYDVVALNHIITGTLPSQVVNPIPQTPPFKVPSKTTLLRRCTVHLSDPSLNHRLPALSSAYDILAVRPTSEKAFLAACLNLTEHSIISLDLTQRFPFHFKPKPLMTAVNRGIRFEICYAQATMEDAGARRNFISNCLGIMRATKGRGLIVSSEAKAALGVRAPADVINLMAVWGLGREKGLESLTVNPRSVVMNERIKRTSFRGVIDVIDGGERELKKDTQTGAEGKDKEISTSASEIGKKGKGKRKIDDKEANGESTPQISKRQAKKMRLEALKAEKELSSQGKEATSSKDSSGSPQELGANTIKAKANG</sequence>
<dbReference type="EMBL" id="KZ679018">
    <property type="protein sequence ID" value="PSS08728.1"/>
    <property type="molecule type" value="Genomic_DNA"/>
</dbReference>
<accession>A0A2T3AR34</accession>
<dbReference type="InterPro" id="IPR002738">
    <property type="entry name" value="RNase_P_p30"/>
</dbReference>
<dbReference type="AlphaFoldDB" id="A0A2T3AR34"/>
<dbReference type="PANTHER" id="PTHR13031">
    <property type="entry name" value="RIBONUCLEASE P SUBUNIT P30"/>
    <property type="match status" value="1"/>
</dbReference>
<keyword evidence="3" id="KW-0819">tRNA processing</keyword>
<evidence type="ECO:0000256" key="1">
    <source>
        <dbReference type="ARBA" id="ARBA00004123"/>
    </source>
</evidence>
<evidence type="ECO:0000313" key="6">
    <source>
        <dbReference type="Proteomes" id="UP000241818"/>
    </source>
</evidence>
<evidence type="ECO:0000313" key="5">
    <source>
        <dbReference type="EMBL" id="PSS08728.1"/>
    </source>
</evidence>
<reference evidence="5 6" key="1">
    <citation type="journal article" date="2018" name="New Phytol.">
        <title>Comparative genomics and transcriptomics depict ericoid mycorrhizal fungi as versatile saprotrophs and plant mutualists.</title>
        <authorList>
            <person name="Martino E."/>
            <person name="Morin E."/>
            <person name="Grelet G.A."/>
            <person name="Kuo A."/>
            <person name="Kohler A."/>
            <person name="Daghino S."/>
            <person name="Barry K.W."/>
            <person name="Cichocki N."/>
            <person name="Clum A."/>
            <person name="Dockter R.B."/>
            <person name="Hainaut M."/>
            <person name="Kuo R.C."/>
            <person name="LaButti K."/>
            <person name="Lindahl B.D."/>
            <person name="Lindquist E.A."/>
            <person name="Lipzen A."/>
            <person name="Khouja H.R."/>
            <person name="Magnuson J."/>
            <person name="Murat C."/>
            <person name="Ohm R.A."/>
            <person name="Singer S.W."/>
            <person name="Spatafora J.W."/>
            <person name="Wang M."/>
            <person name="Veneault-Fourrey C."/>
            <person name="Henrissat B."/>
            <person name="Grigoriev I.V."/>
            <person name="Martin F.M."/>
            <person name="Perotto S."/>
        </authorList>
    </citation>
    <scope>NUCLEOTIDE SEQUENCE [LARGE SCALE GENOMIC DNA]</scope>
    <source>
        <strain evidence="5 6">ATCC 22711</strain>
    </source>
</reference>
<dbReference type="SUPFAM" id="SSF89550">
    <property type="entry name" value="PHP domain-like"/>
    <property type="match status" value="1"/>
</dbReference>